<feature type="transmembrane region" description="Helical" evidence="1">
    <location>
        <begin position="73"/>
        <end position="92"/>
    </location>
</feature>
<keyword evidence="1" id="KW-0812">Transmembrane</keyword>
<reference evidence="2 3" key="1">
    <citation type="submission" date="2020-04" db="EMBL/GenBank/DDBJ databases">
        <title>Molecular characterization of pseudomonads from Agaricus bisporus reveal novel blotch 2 pathogens in Western Europe.</title>
        <authorList>
            <person name="Taparia T."/>
            <person name="Krijger M."/>
            <person name="Haynes E."/>
            <person name="Elpinstone J.G."/>
            <person name="Noble R."/>
            <person name="Van Der Wolf J."/>
        </authorList>
    </citation>
    <scope>NUCLEOTIDE SEQUENCE [LARGE SCALE GENOMIC DNA]</scope>
    <source>
        <strain evidence="2 3">H7001</strain>
    </source>
</reference>
<keyword evidence="1" id="KW-0472">Membrane</keyword>
<accession>A0A7Y7XE69</accession>
<dbReference type="AlphaFoldDB" id="A0A7Y7XE69"/>
<proteinExistence type="predicted"/>
<name>A0A7Y7XE69_9PSED</name>
<evidence type="ECO:0000313" key="2">
    <source>
        <dbReference type="EMBL" id="NWB97153.1"/>
    </source>
</evidence>
<dbReference type="EMBL" id="JACAQB010000007">
    <property type="protein sequence ID" value="NWB97153.1"/>
    <property type="molecule type" value="Genomic_DNA"/>
</dbReference>
<dbReference type="Proteomes" id="UP000539985">
    <property type="component" value="Unassembled WGS sequence"/>
</dbReference>
<evidence type="ECO:0000256" key="1">
    <source>
        <dbReference type="SAM" id="Phobius"/>
    </source>
</evidence>
<sequence length="113" mass="11957">MVPALVAELTLDAWTVIIGFSAVVLRYFMQRLSIRKDECVVAFLNGATLVPFVVLVTSAFSPDLLELALTTKGAMALAGGVGIFSVLGEVIAPKDLRRNGKFAIATGRADDSS</sequence>
<dbReference type="RefSeq" id="WP_177102767.1">
    <property type="nucleotide sequence ID" value="NZ_JACAQB010000007.1"/>
</dbReference>
<comment type="caution">
    <text evidence="2">The sequence shown here is derived from an EMBL/GenBank/DDBJ whole genome shotgun (WGS) entry which is preliminary data.</text>
</comment>
<organism evidence="2 3">
    <name type="scientific">Pseudomonas gingeri</name>
    <dbReference type="NCBI Taxonomy" id="117681"/>
    <lineage>
        <taxon>Bacteria</taxon>
        <taxon>Pseudomonadati</taxon>
        <taxon>Pseudomonadota</taxon>
        <taxon>Gammaproteobacteria</taxon>
        <taxon>Pseudomonadales</taxon>
        <taxon>Pseudomonadaceae</taxon>
        <taxon>Pseudomonas</taxon>
    </lineage>
</organism>
<feature type="transmembrane region" description="Helical" evidence="1">
    <location>
        <begin position="40"/>
        <end position="61"/>
    </location>
</feature>
<feature type="transmembrane region" description="Helical" evidence="1">
    <location>
        <begin position="6"/>
        <end position="28"/>
    </location>
</feature>
<gene>
    <name evidence="2" type="ORF">HX882_14730</name>
</gene>
<keyword evidence="1" id="KW-1133">Transmembrane helix</keyword>
<evidence type="ECO:0000313" key="3">
    <source>
        <dbReference type="Proteomes" id="UP000539985"/>
    </source>
</evidence>
<protein>
    <submittedName>
        <fullName evidence="2">Uncharacterized protein</fullName>
    </submittedName>
</protein>